<proteinExistence type="predicted"/>
<dbReference type="InterPro" id="IPR036322">
    <property type="entry name" value="WD40_repeat_dom_sf"/>
</dbReference>
<keyword evidence="2" id="KW-1185">Reference proteome</keyword>
<evidence type="ECO:0000313" key="1">
    <source>
        <dbReference type="EMBL" id="KAB1277956.1"/>
    </source>
</evidence>
<dbReference type="PANTHER" id="PTHR44099:SF2">
    <property type="entry name" value="WD REPEAT-CONTAINING PROTEIN 72"/>
    <property type="match status" value="1"/>
</dbReference>
<dbReference type="GO" id="GO:0005737">
    <property type="term" value="C:cytoplasm"/>
    <property type="evidence" value="ECO:0007669"/>
    <property type="project" value="TreeGrafter"/>
</dbReference>
<dbReference type="InterPro" id="IPR049916">
    <property type="entry name" value="WDR72-like"/>
</dbReference>
<dbReference type="SUPFAM" id="SSF50978">
    <property type="entry name" value="WD40 repeat-like"/>
    <property type="match status" value="1"/>
</dbReference>
<dbReference type="GO" id="GO:0072659">
    <property type="term" value="P:protein localization to plasma membrane"/>
    <property type="evidence" value="ECO:0007669"/>
    <property type="project" value="TreeGrafter"/>
</dbReference>
<reference evidence="1 2" key="1">
    <citation type="journal article" date="2019" name="Mol. Ecol. Resour.">
        <title>Improving Illumina assemblies with Hi-C and long reads: an example with the North African dromedary.</title>
        <authorList>
            <person name="Elbers J.P."/>
            <person name="Rogers M.F."/>
            <person name="Perelman P.L."/>
            <person name="Proskuryakova A.A."/>
            <person name="Serdyukova N.A."/>
            <person name="Johnson W.E."/>
            <person name="Horin P."/>
            <person name="Corander J."/>
            <person name="Murphy D."/>
            <person name="Burger P.A."/>
        </authorList>
    </citation>
    <scope>NUCLEOTIDE SEQUENCE [LARGE SCALE GENOMIC DNA]</scope>
    <source>
        <strain evidence="1">Drom800</strain>
        <tissue evidence="1">Blood</tissue>
    </source>
</reference>
<accession>A0A5N4E4L4</accession>
<sequence length="180" mass="20384">MTWKTYWEMCVWNVTNGQCVEKATLPYRHSAICVKIFFLYKCYFFNLDQSLPFVMGYMNERKEPFYKVLFSGEVSGRITLWHIPDVPVSKFDGSPREIPITATWTLQDNFDKHHSMSQSIIDHFSGLKDGTGTAVVTSSEYVPSHDKLICGCEDGTIFITQALNAAKAGLLEGNSLLKGH</sequence>
<protein>
    <submittedName>
        <fullName evidence="1">WD repeat-containing protein 72</fullName>
    </submittedName>
</protein>
<gene>
    <name evidence="1" type="ORF">Cadr_000005321</name>
</gene>
<dbReference type="AlphaFoldDB" id="A0A5N4E4L4"/>
<evidence type="ECO:0000313" key="2">
    <source>
        <dbReference type="Proteomes" id="UP000299084"/>
    </source>
</evidence>
<dbReference type="EMBL" id="JWIN03000006">
    <property type="protein sequence ID" value="KAB1277956.1"/>
    <property type="molecule type" value="Genomic_DNA"/>
</dbReference>
<dbReference type="Proteomes" id="UP000299084">
    <property type="component" value="Unassembled WGS sequence"/>
</dbReference>
<dbReference type="PANTHER" id="PTHR44099">
    <property type="entry name" value="RABCONNECTIN-3B, ISOFORM A"/>
    <property type="match status" value="1"/>
</dbReference>
<organism evidence="1 2">
    <name type="scientific">Camelus dromedarius</name>
    <name type="common">Dromedary</name>
    <name type="synonym">Arabian camel</name>
    <dbReference type="NCBI Taxonomy" id="9838"/>
    <lineage>
        <taxon>Eukaryota</taxon>
        <taxon>Metazoa</taxon>
        <taxon>Chordata</taxon>
        <taxon>Craniata</taxon>
        <taxon>Vertebrata</taxon>
        <taxon>Euteleostomi</taxon>
        <taxon>Mammalia</taxon>
        <taxon>Eutheria</taxon>
        <taxon>Laurasiatheria</taxon>
        <taxon>Artiodactyla</taxon>
        <taxon>Tylopoda</taxon>
        <taxon>Camelidae</taxon>
        <taxon>Camelus</taxon>
    </lineage>
</organism>
<name>A0A5N4E4L4_CAMDR</name>
<comment type="caution">
    <text evidence="1">The sequence shown here is derived from an EMBL/GenBank/DDBJ whole genome shotgun (WGS) entry which is preliminary data.</text>
</comment>